<dbReference type="PANTHER" id="PTHR33932:SF4">
    <property type="entry name" value="NA(+)_H(+) ANTIPORTER SUBUNIT B"/>
    <property type="match status" value="1"/>
</dbReference>
<protein>
    <submittedName>
        <fullName evidence="8">Multisubunit sodium/proton antiporter, MrpB subunit</fullName>
    </submittedName>
</protein>
<feature type="transmembrane region" description="Helical" evidence="6">
    <location>
        <begin position="153"/>
        <end position="172"/>
    </location>
</feature>
<evidence type="ECO:0000259" key="7">
    <source>
        <dbReference type="Pfam" id="PF04039"/>
    </source>
</evidence>
<dbReference type="AlphaFoldDB" id="A0A1G9T2V4"/>
<organism evidence="8 9">
    <name type="scientific">Haloarchaeobius iranensis</name>
    <dbReference type="NCBI Taxonomy" id="996166"/>
    <lineage>
        <taxon>Archaea</taxon>
        <taxon>Methanobacteriati</taxon>
        <taxon>Methanobacteriota</taxon>
        <taxon>Stenosarchaea group</taxon>
        <taxon>Halobacteria</taxon>
        <taxon>Halobacteriales</taxon>
        <taxon>Halorubellaceae</taxon>
        <taxon>Haloarchaeobius</taxon>
    </lineage>
</organism>
<keyword evidence="2" id="KW-1003">Cell membrane</keyword>
<keyword evidence="5 6" id="KW-0472">Membrane</keyword>
<gene>
    <name evidence="8" type="ORF">SAMN05192554_102102</name>
</gene>
<dbReference type="OrthoDB" id="19265at2157"/>
<dbReference type="EMBL" id="FNIA01000002">
    <property type="protein sequence ID" value="SDM41980.1"/>
    <property type="molecule type" value="Genomic_DNA"/>
</dbReference>
<evidence type="ECO:0000256" key="4">
    <source>
        <dbReference type="ARBA" id="ARBA00022989"/>
    </source>
</evidence>
<comment type="subcellular location">
    <subcellularLocation>
        <location evidence="1">Cell membrane</location>
        <topology evidence="1">Multi-pass membrane protein</topology>
    </subcellularLocation>
</comment>
<feature type="transmembrane region" description="Helical" evidence="6">
    <location>
        <begin position="13"/>
        <end position="31"/>
    </location>
</feature>
<evidence type="ECO:0000256" key="6">
    <source>
        <dbReference type="SAM" id="Phobius"/>
    </source>
</evidence>
<dbReference type="GO" id="GO:0005886">
    <property type="term" value="C:plasma membrane"/>
    <property type="evidence" value="ECO:0007669"/>
    <property type="project" value="UniProtKB-SubCell"/>
</dbReference>
<evidence type="ECO:0000256" key="5">
    <source>
        <dbReference type="ARBA" id="ARBA00023136"/>
    </source>
</evidence>
<evidence type="ECO:0000313" key="9">
    <source>
        <dbReference type="Proteomes" id="UP000199370"/>
    </source>
</evidence>
<feature type="transmembrane region" description="Helical" evidence="6">
    <location>
        <begin position="90"/>
        <end position="114"/>
    </location>
</feature>
<evidence type="ECO:0000313" key="8">
    <source>
        <dbReference type="EMBL" id="SDM41980.1"/>
    </source>
</evidence>
<dbReference type="InterPro" id="IPR007182">
    <property type="entry name" value="MnhB"/>
</dbReference>
<feature type="domain" description="Na+/H+ antiporter MnhB subunit-related protein" evidence="7">
    <location>
        <begin position="10"/>
        <end position="164"/>
    </location>
</feature>
<dbReference type="Proteomes" id="UP000199370">
    <property type="component" value="Unassembled WGS sequence"/>
</dbReference>
<evidence type="ECO:0000256" key="2">
    <source>
        <dbReference type="ARBA" id="ARBA00022475"/>
    </source>
</evidence>
<dbReference type="InterPro" id="IPR050622">
    <property type="entry name" value="CPA3_antiporter_subunitB"/>
</dbReference>
<dbReference type="Pfam" id="PF04039">
    <property type="entry name" value="MnhB"/>
    <property type="match status" value="1"/>
</dbReference>
<name>A0A1G9T2V4_9EURY</name>
<keyword evidence="4 6" id="KW-1133">Transmembrane helix</keyword>
<proteinExistence type="predicted"/>
<keyword evidence="9" id="KW-1185">Reference proteome</keyword>
<reference evidence="8 9" key="1">
    <citation type="submission" date="2016-10" db="EMBL/GenBank/DDBJ databases">
        <authorList>
            <person name="de Groot N.N."/>
        </authorList>
    </citation>
    <scope>NUCLEOTIDE SEQUENCE [LARGE SCALE GENOMIC DNA]</scope>
    <source>
        <strain evidence="9">EB21,IBRC-M 10013,KCTC 4048</strain>
    </source>
</reference>
<dbReference type="RefSeq" id="WP_089731343.1">
    <property type="nucleotide sequence ID" value="NZ_FNIA01000002.1"/>
</dbReference>
<feature type="transmembrane region" description="Helical" evidence="6">
    <location>
        <begin position="38"/>
        <end position="58"/>
    </location>
</feature>
<accession>A0A1G9T2V4</accession>
<keyword evidence="3 6" id="KW-0812">Transmembrane</keyword>
<sequence>MSYGDDTTVIARTVARITLPLVLVVAISLLFQGHNLPGGGFIAGVLTAAAFALVYIVFGMEYVQETIFGDEYEPDGSVAGPAVVDRYRTLFGVGLAVAAGTGLGAMAFGKPFLTHTDEVVKPSTEYVAWIPGADFIFGTLFKFHWATAFLFDIGVYFVVVGGLLAILAVVGGE</sequence>
<dbReference type="PANTHER" id="PTHR33932">
    <property type="entry name" value="NA(+)/H(+) ANTIPORTER SUBUNIT B"/>
    <property type="match status" value="1"/>
</dbReference>
<evidence type="ECO:0000256" key="1">
    <source>
        <dbReference type="ARBA" id="ARBA00004651"/>
    </source>
</evidence>
<evidence type="ECO:0000256" key="3">
    <source>
        <dbReference type="ARBA" id="ARBA00022692"/>
    </source>
</evidence>
<dbReference type="STRING" id="996166.SAMN05192554_102102"/>